<dbReference type="PANTHER" id="PTHR43236">
    <property type="entry name" value="ANTITOXIN HIGA1"/>
    <property type="match status" value="1"/>
</dbReference>
<comment type="similarity">
    <text evidence="1">Belongs to the short-chain fatty acyl-CoA assimilation regulator (ScfR) family.</text>
</comment>
<dbReference type="InterPro" id="IPR010359">
    <property type="entry name" value="IrrE_HExxH"/>
</dbReference>
<accession>A0A5B8RCC6</accession>
<dbReference type="GO" id="GO:0003677">
    <property type="term" value="F:DNA binding"/>
    <property type="evidence" value="ECO:0007669"/>
    <property type="project" value="InterPro"/>
</dbReference>
<dbReference type="CDD" id="cd00093">
    <property type="entry name" value="HTH_XRE"/>
    <property type="match status" value="1"/>
</dbReference>
<gene>
    <name evidence="3" type="ORF">KBTEX_02617</name>
</gene>
<sequence length="318" mass="36275">MAVSKYENGKATPSSTVLLSLADALNVRVEYFLRPEHVELEMQGYRKHHKAPNRLLDRIKADVKEKLDRFLELEAVLPVLPVGEFRVPRALADRIDTYVDVERAAADLREAWGLGVNPIPELIDTCEEHGIRVFRTSIPNDEHFDGLAALVRGNPVIILGEDWPGDRQRFTLAHELGHLVLEGRLAKDLDMELAANRFAGAFLVPEQAARRALGDKRHWLEPRELWLLKQEYGLSMAGWLHRARDLGIISDQTYKRLRQEFKARGWLKKEPFGDYPGEQPRVFEQLVYRALAEDLIGESKAAELMGKPLMQFHSECTA</sequence>
<name>A0A5B8RCC6_9ZZZZ</name>
<evidence type="ECO:0000313" key="3">
    <source>
        <dbReference type="EMBL" id="QEA06286.1"/>
    </source>
</evidence>
<dbReference type="Gene3D" id="1.10.260.40">
    <property type="entry name" value="lambda repressor-like DNA-binding domains"/>
    <property type="match status" value="1"/>
</dbReference>
<dbReference type="InterPro" id="IPR010982">
    <property type="entry name" value="Lambda_DNA-bd_dom_sf"/>
</dbReference>
<dbReference type="Pfam" id="PF01381">
    <property type="entry name" value="HTH_3"/>
    <property type="match status" value="1"/>
</dbReference>
<dbReference type="InterPro" id="IPR052345">
    <property type="entry name" value="Rad_response_metalloprotease"/>
</dbReference>
<dbReference type="AlphaFoldDB" id="A0A5B8RCC6"/>
<dbReference type="SUPFAM" id="SSF47413">
    <property type="entry name" value="lambda repressor-like DNA-binding domains"/>
    <property type="match status" value="1"/>
</dbReference>
<evidence type="ECO:0000259" key="2">
    <source>
        <dbReference type="PROSITE" id="PS50943"/>
    </source>
</evidence>
<feature type="domain" description="HTH cro/C1-type" evidence="2">
    <location>
        <begin position="2"/>
        <end position="32"/>
    </location>
</feature>
<reference evidence="3" key="1">
    <citation type="submission" date="2019-06" db="EMBL/GenBank/DDBJ databases">
        <authorList>
            <person name="Murdoch R.W."/>
            <person name="Fathepure B."/>
        </authorList>
    </citation>
    <scope>NUCLEOTIDE SEQUENCE</scope>
</reference>
<organism evidence="3">
    <name type="scientific">uncultured organism</name>
    <dbReference type="NCBI Taxonomy" id="155900"/>
    <lineage>
        <taxon>unclassified sequences</taxon>
        <taxon>environmental samples</taxon>
    </lineage>
</organism>
<dbReference type="Pfam" id="PF06114">
    <property type="entry name" value="Peptidase_M78"/>
    <property type="match status" value="1"/>
</dbReference>
<protein>
    <recommendedName>
        <fullName evidence="2">HTH cro/C1-type domain-containing protein</fullName>
    </recommendedName>
</protein>
<proteinExistence type="inferred from homology"/>
<dbReference type="EMBL" id="MN079134">
    <property type="protein sequence ID" value="QEA06286.1"/>
    <property type="molecule type" value="Genomic_DNA"/>
</dbReference>
<dbReference type="PANTHER" id="PTHR43236:SF1">
    <property type="entry name" value="BLL7220 PROTEIN"/>
    <property type="match status" value="1"/>
</dbReference>
<dbReference type="PROSITE" id="PS50943">
    <property type="entry name" value="HTH_CROC1"/>
    <property type="match status" value="1"/>
</dbReference>
<dbReference type="Gene3D" id="1.10.10.2910">
    <property type="match status" value="1"/>
</dbReference>
<dbReference type="InterPro" id="IPR001387">
    <property type="entry name" value="Cro/C1-type_HTH"/>
</dbReference>
<evidence type="ECO:0000256" key="1">
    <source>
        <dbReference type="ARBA" id="ARBA00007227"/>
    </source>
</evidence>